<dbReference type="AlphaFoldDB" id="A0A845V8P2"/>
<name>A0A845V8P2_9GAMM</name>
<comment type="caution">
    <text evidence="1">The sequence shown here is derived from an EMBL/GenBank/DDBJ whole genome shotgun (WGS) entry which is preliminary data.</text>
</comment>
<sequence length="215" mass="23553">MIGLIRLGLILALVALVGCSYSDVRTNAHIDNALARAGTHSFAVAVTFRRVREPTGALNTFPNGGVPKVLEHEARVYLVDVGRQTVTLAARIVDFADIPQPKSVRVEGWREDALYFSLFGYGGDARRGDDLSDPRRLIYAVDSSGQLRRLDALPDDLVQERVSGPLGKPPFLRLSKGYRSIDIGIDSRPRVSEDAARFVLDADSGEPRLVIPEET</sequence>
<gene>
    <name evidence="1" type="ORF">G3I74_12390</name>
</gene>
<reference evidence="1 2" key="1">
    <citation type="submission" date="2020-02" db="EMBL/GenBank/DDBJ databases">
        <authorList>
            <person name="Zhang X.-Y."/>
        </authorList>
    </citation>
    <scope>NUCLEOTIDE SEQUENCE [LARGE SCALE GENOMIC DNA]</scope>
    <source>
        <strain evidence="1 2">C33</strain>
    </source>
</reference>
<evidence type="ECO:0000313" key="2">
    <source>
        <dbReference type="Proteomes" id="UP000484885"/>
    </source>
</evidence>
<dbReference type="Proteomes" id="UP000484885">
    <property type="component" value="Unassembled WGS sequence"/>
</dbReference>
<protein>
    <recommendedName>
        <fullName evidence="3">Lipoprotein</fullName>
    </recommendedName>
</protein>
<accession>A0A845V8P2</accession>
<evidence type="ECO:0008006" key="3">
    <source>
        <dbReference type="Google" id="ProtNLM"/>
    </source>
</evidence>
<evidence type="ECO:0000313" key="1">
    <source>
        <dbReference type="EMBL" id="NDY96531.1"/>
    </source>
</evidence>
<dbReference type="PROSITE" id="PS51257">
    <property type="entry name" value="PROKAR_LIPOPROTEIN"/>
    <property type="match status" value="1"/>
</dbReference>
<organism evidence="1 2">
    <name type="scientific">Wenzhouxiangella limi</name>
    <dbReference type="NCBI Taxonomy" id="2707351"/>
    <lineage>
        <taxon>Bacteria</taxon>
        <taxon>Pseudomonadati</taxon>
        <taxon>Pseudomonadota</taxon>
        <taxon>Gammaproteobacteria</taxon>
        <taxon>Chromatiales</taxon>
        <taxon>Wenzhouxiangellaceae</taxon>
        <taxon>Wenzhouxiangella</taxon>
    </lineage>
</organism>
<dbReference type="RefSeq" id="WP_164211923.1">
    <property type="nucleotide sequence ID" value="NZ_JAAGSC010000043.1"/>
</dbReference>
<keyword evidence="2" id="KW-1185">Reference proteome</keyword>
<proteinExistence type="predicted"/>
<dbReference type="EMBL" id="JAAGSC010000043">
    <property type="protein sequence ID" value="NDY96531.1"/>
    <property type="molecule type" value="Genomic_DNA"/>
</dbReference>